<dbReference type="AlphaFoldDB" id="A0A914MN27"/>
<protein>
    <submittedName>
        <fullName evidence="3">Uncharacterized protein</fullName>
    </submittedName>
</protein>
<accession>A0A914MN27</accession>
<evidence type="ECO:0000256" key="1">
    <source>
        <dbReference type="SAM" id="MobiDB-lite"/>
    </source>
</evidence>
<organism evidence="2 3">
    <name type="scientific">Meloidogyne incognita</name>
    <name type="common">Southern root-knot nematode worm</name>
    <name type="synonym">Oxyuris incognita</name>
    <dbReference type="NCBI Taxonomy" id="6306"/>
    <lineage>
        <taxon>Eukaryota</taxon>
        <taxon>Metazoa</taxon>
        <taxon>Ecdysozoa</taxon>
        <taxon>Nematoda</taxon>
        <taxon>Chromadorea</taxon>
        <taxon>Rhabditida</taxon>
        <taxon>Tylenchina</taxon>
        <taxon>Tylenchomorpha</taxon>
        <taxon>Tylenchoidea</taxon>
        <taxon>Meloidogynidae</taxon>
        <taxon>Meloidogyninae</taxon>
        <taxon>Meloidogyne</taxon>
        <taxon>Meloidogyne incognita group</taxon>
    </lineage>
</organism>
<proteinExistence type="predicted"/>
<feature type="compositionally biased region" description="Basic residues" evidence="1">
    <location>
        <begin position="28"/>
        <end position="40"/>
    </location>
</feature>
<dbReference type="Proteomes" id="UP000887563">
    <property type="component" value="Unplaced"/>
</dbReference>
<sequence>MSSQPKAVKLEIDDKFNDAIQNCNLPKEKKKGRKRKTHKQRREERRERWEAAEFAKLRLYYGHRPDDDCIGGVVLSTAATVKEEDNGNE</sequence>
<feature type="region of interest" description="Disordered" evidence="1">
    <location>
        <begin position="25"/>
        <end position="47"/>
    </location>
</feature>
<evidence type="ECO:0000313" key="3">
    <source>
        <dbReference type="WBParaSite" id="Minc3s02241g29035"/>
    </source>
</evidence>
<keyword evidence="2" id="KW-1185">Reference proteome</keyword>
<evidence type="ECO:0000313" key="2">
    <source>
        <dbReference type="Proteomes" id="UP000887563"/>
    </source>
</evidence>
<name>A0A914MN27_MELIC</name>
<dbReference type="WBParaSite" id="Minc3s02241g29035">
    <property type="protein sequence ID" value="Minc3s02241g29035"/>
    <property type="gene ID" value="Minc3s02241g29035"/>
</dbReference>
<reference evidence="3" key="1">
    <citation type="submission" date="2022-11" db="UniProtKB">
        <authorList>
            <consortium name="WormBaseParasite"/>
        </authorList>
    </citation>
    <scope>IDENTIFICATION</scope>
</reference>